<dbReference type="Proteomes" id="UP001239397">
    <property type="component" value="Chromosome"/>
</dbReference>
<reference evidence="1 2" key="1">
    <citation type="submission" date="2023-06" db="EMBL/GenBank/DDBJ databases">
        <authorList>
            <person name="Oyuntsetseg B."/>
            <person name="Kim S.B."/>
        </authorList>
    </citation>
    <scope>NUCLEOTIDE SEQUENCE [LARGE SCALE GENOMIC DNA]</scope>
    <source>
        <strain evidence="1 2">4-36</strain>
    </source>
</reference>
<sequence length="184" mass="18969">MVRAALAAAENASWCAAVCPGGRFGPRAWTHPRRTPRYYPDAVTLDPSATAADVLPFVDGSSGCSVKDSFATLELPGFSVLFEATWIACGPGVPEPGWQRTASPWGPSVALLSRGENAVVAHRGDGVVGLSNFTGPDEGWPGAVAAVAAAFPGAPVAGYEHGDALEVALAHGARPLGPLRVWVR</sequence>
<dbReference type="KEGG" id="amog:QRX60_07215"/>
<dbReference type="RefSeq" id="WP_286000021.1">
    <property type="nucleotide sequence ID" value="NZ_CP127295.1"/>
</dbReference>
<accession>A0A9Y2JTZ9</accession>
<name>A0A9Y2JTZ9_9PSEU</name>
<evidence type="ECO:0000313" key="2">
    <source>
        <dbReference type="Proteomes" id="UP001239397"/>
    </source>
</evidence>
<organism evidence="1 2">
    <name type="scientific">Amycolatopsis mongoliensis</name>
    <dbReference type="NCBI Taxonomy" id="715475"/>
    <lineage>
        <taxon>Bacteria</taxon>
        <taxon>Bacillati</taxon>
        <taxon>Actinomycetota</taxon>
        <taxon>Actinomycetes</taxon>
        <taxon>Pseudonocardiales</taxon>
        <taxon>Pseudonocardiaceae</taxon>
        <taxon>Amycolatopsis</taxon>
    </lineage>
</organism>
<protein>
    <submittedName>
        <fullName evidence="1">Uncharacterized protein</fullName>
    </submittedName>
</protein>
<dbReference type="AlphaFoldDB" id="A0A9Y2JTZ9"/>
<keyword evidence="2" id="KW-1185">Reference proteome</keyword>
<gene>
    <name evidence="1" type="ORF">QRX60_07215</name>
</gene>
<evidence type="ECO:0000313" key="1">
    <source>
        <dbReference type="EMBL" id="WIY03636.1"/>
    </source>
</evidence>
<dbReference type="EMBL" id="CP127295">
    <property type="protein sequence ID" value="WIY03636.1"/>
    <property type="molecule type" value="Genomic_DNA"/>
</dbReference>
<proteinExistence type="predicted"/>